<dbReference type="GO" id="GO:0005802">
    <property type="term" value="C:trans-Golgi network"/>
    <property type="evidence" value="ECO:0007669"/>
    <property type="project" value="TreeGrafter"/>
</dbReference>
<dbReference type="Pfam" id="PF12735">
    <property type="entry name" value="IgD3_Trs65"/>
    <property type="match status" value="1"/>
</dbReference>
<keyword evidence="4" id="KW-1185">Reference proteome</keyword>
<dbReference type="OrthoDB" id="5345392at2759"/>
<evidence type="ECO:0000259" key="2">
    <source>
        <dbReference type="Pfam" id="PF12735"/>
    </source>
</evidence>
<evidence type="ECO:0000256" key="1">
    <source>
        <dbReference type="SAM" id="MobiDB-lite"/>
    </source>
</evidence>
<evidence type="ECO:0000313" key="4">
    <source>
        <dbReference type="Proteomes" id="UP000326565"/>
    </source>
</evidence>
<proteinExistence type="predicted"/>
<dbReference type="PANTHER" id="PTHR28159">
    <property type="entry name" value="TRAFFICKING PROTEIN PARTICLE COMPLEX II-SPECIFIC SUBUNIT 65"/>
    <property type="match status" value="1"/>
</dbReference>
<feature type="domain" description="Trafficking protein particle complex II-specific subunit 65 IgD3" evidence="2">
    <location>
        <begin position="408"/>
        <end position="569"/>
    </location>
</feature>
<dbReference type="InterPro" id="IPR024662">
    <property type="entry name" value="Trs65"/>
</dbReference>
<dbReference type="GO" id="GO:0006891">
    <property type="term" value="P:intra-Golgi vesicle-mediated transport"/>
    <property type="evidence" value="ECO:0007669"/>
    <property type="project" value="InterPro"/>
</dbReference>
<dbReference type="Proteomes" id="UP000326565">
    <property type="component" value="Unassembled WGS sequence"/>
</dbReference>
<dbReference type="GO" id="GO:1990071">
    <property type="term" value="C:TRAPPII protein complex"/>
    <property type="evidence" value="ECO:0007669"/>
    <property type="project" value="InterPro"/>
</dbReference>
<protein>
    <submittedName>
        <fullName evidence="3">TRAPP trafficking subunit Trs65-domain-containing protein</fullName>
    </submittedName>
</protein>
<feature type="compositionally biased region" description="Polar residues" evidence="1">
    <location>
        <begin position="382"/>
        <end position="402"/>
    </location>
</feature>
<organism evidence="3 4">
    <name type="scientific">Aspergillus leporis</name>
    <dbReference type="NCBI Taxonomy" id="41062"/>
    <lineage>
        <taxon>Eukaryota</taxon>
        <taxon>Fungi</taxon>
        <taxon>Dikarya</taxon>
        <taxon>Ascomycota</taxon>
        <taxon>Pezizomycotina</taxon>
        <taxon>Eurotiomycetes</taxon>
        <taxon>Eurotiomycetidae</taxon>
        <taxon>Eurotiales</taxon>
        <taxon>Aspergillaceae</taxon>
        <taxon>Aspergillus</taxon>
        <taxon>Aspergillus subgen. Circumdati</taxon>
    </lineage>
</organism>
<reference evidence="3 4" key="1">
    <citation type="submission" date="2019-04" db="EMBL/GenBank/DDBJ databases">
        <title>Friends and foes A comparative genomics study of 23 Aspergillus species from section Flavi.</title>
        <authorList>
            <consortium name="DOE Joint Genome Institute"/>
            <person name="Kjaerbolling I."/>
            <person name="Vesth T."/>
            <person name="Frisvad J.C."/>
            <person name="Nybo J.L."/>
            <person name="Theobald S."/>
            <person name="Kildgaard S."/>
            <person name="Isbrandt T."/>
            <person name="Kuo A."/>
            <person name="Sato A."/>
            <person name="Lyhne E.K."/>
            <person name="Kogle M.E."/>
            <person name="Wiebenga A."/>
            <person name="Kun R.S."/>
            <person name="Lubbers R.J."/>
            <person name="Makela M.R."/>
            <person name="Barry K."/>
            <person name="Chovatia M."/>
            <person name="Clum A."/>
            <person name="Daum C."/>
            <person name="Haridas S."/>
            <person name="He G."/>
            <person name="LaButti K."/>
            <person name="Lipzen A."/>
            <person name="Mondo S."/>
            <person name="Riley R."/>
            <person name="Salamov A."/>
            <person name="Simmons B.A."/>
            <person name="Magnuson J.K."/>
            <person name="Henrissat B."/>
            <person name="Mortensen U.H."/>
            <person name="Larsen T.O."/>
            <person name="Devries R.P."/>
            <person name="Grigoriev I.V."/>
            <person name="Machida M."/>
            <person name="Baker S.E."/>
            <person name="Andersen M.R."/>
        </authorList>
    </citation>
    <scope>NUCLEOTIDE SEQUENCE [LARGE SCALE GENOMIC DNA]</scope>
    <source>
        <strain evidence="3 4">CBS 151.66</strain>
    </source>
</reference>
<evidence type="ECO:0000313" key="3">
    <source>
        <dbReference type="EMBL" id="KAB8077365.1"/>
    </source>
</evidence>
<dbReference type="AlphaFoldDB" id="A0A5N5XB65"/>
<feature type="region of interest" description="Disordered" evidence="1">
    <location>
        <begin position="380"/>
        <end position="408"/>
    </location>
</feature>
<name>A0A5N5XB65_9EURO</name>
<gene>
    <name evidence="3" type="ORF">BDV29DRAFT_168309</name>
</gene>
<dbReference type="EMBL" id="ML732169">
    <property type="protein sequence ID" value="KAB8077365.1"/>
    <property type="molecule type" value="Genomic_DNA"/>
</dbReference>
<dbReference type="InterPro" id="IPR055420">
    <property type="entry name" value="IgD3_Trs65"/>
</dbReference>
<dbReference type="PANTHER" id="PTHR28159:SF1">
    <property type="entry name" value="TRAFFICKING PROTEIN PARTICLE COMPLEX II-SPECIFIC SUBUNIT 65"/>
    <property type="match status" value="1"/>
</dbReference>
<sequence length="583" mass="64414">MPSLDILGEFLRHSVLDTVVPHASDIDLEAALTSALEGGADDLSSVLSFIPQRTLLFFDEFCTARIVLRLSNCSQASLKHHLQQLEVRLDVFAIDPAETVAENPTPTRDIIFSGVIKREEEPLVVVNEFEGEAESGNHVYVIWNIETFLKRPRIRIQHPSLLFIASVSLNPSESRQQESREDDYLPSLIPASTNILQPLSSDKAFPQKDPFLPASRLLRVVPASYSEDPIYNIQQESGHPIRVVPAASARIRYSRLNTYSGRPTTVASLDFEVTPFLNCDVVFDKAELHMTDGTIETLSDATGLVPPLSCRPRDDVTLIYKLTPEYGPDPNPSTTVMISMLDIRLEAVIKLADDCYPRILMQWRTNVDFSLALNPTFGGPSQALQRNNRPASLPMTPNQSNGGLPPSRTSFRERAYSVADMGVTVSFSGPDNVVVGKPFSWNVFIVNRSTTPRKFALIAIPRRKRADPRSHVARPSSSSLTSRMEDQVAEAVTDDNIVHAMQKSVAGQEGELVCLSTDLRVGPLLPGTCFATELKLLPLAVGALHLEAVRLVEVNTNETTDIKDLPDILSFDRKGVRIQDDAN</sequence>
<accession>A0A5N5XB65</accession>